<evidence type="ECO:0000256" key="4">
    <source>
        <dbReference type="ARBA" id="ARBA00022692"/>
    </source>
</evidence>
<keyword evidence="5 7" id="KW-1133">Transmembrane helix</keyword>
<gene>
    <name evidence="9" type="ORF">MU848_17320</name>
</gene>
<evidence type="ECO:0000256" key="5">
    <source>
        <dbReference type="ARBA" id="ARBA00022989"/>
    </source>
</evidence>
<feature type="transmembrane region" description="Helical" evidence="7">
    <location>
        <begin position="151"/>
        <end position="170"/>
    </location>
</feature>
<keyword evidence="3" id="KW-1003">Cell membrane</keyword>
<name>A0ABT0E1W3_9SPHN</name>
<comment type="caution">
    <text evidence="9">The sequence shown here is derived from an EMBL/GenBank/DDBJ whole genome shotgun (WGS) entry which is preliminary data.</text>
</comment>
<feature type="transmembrane region" description="Helical" evidence="7">
    <location>
        <begin position="298"/>
        <end position="318"/>
    </location>
</feature>
<keyword evidence="6 7" id="KW-0472">Membrane</keyword>
<feature type="transmembrane region" description="Helical" evidence="7">
    <location>
        <begin position="215"/>
        <end position="248"/>
    </location>
</feature>
<sequence>MGHTNTENQQLAWVNLAKAVCIVLVVVMHCENHFLQAKWIEGGWIFEQWHMLNETIRPLRMPMFFLVSGLLASSSILEPRADTERKRLLRPLYLYVVWGVILQALIPVLPEQTFFNWSEDNSLLAILLVAVAAWYMVALAVYYIFTRLTLGLPLWLVLGGCAVLSALAAFYETSLAGHQHKILRCAIFFVAGVRMKSLVLAYASSATVRRALTLLSLYLPGALICASLGTFFLIVDMLAVALGITLAAIAVQKAKALASVASWLGNRTLGIYLIHFLWLEMTLIALQSGAVSQLVGSFWLGMIYPLIVAAVIIPASIVTRDLLTKVGAWWLFDYPWERINDPESGALSTALHDPAILKRV</sequence>
<organism evidence="9 10">
    <name type="scientific">Sphingobium agri</name>
    <dbReference type="NCBI Taxonomy" id="2933566"/>
    <lineage>
        <taxon>Bacteria</taxon>
        <taxon>Pseudomonadati</taxon>
        <taxon>Pseudomonadota</taxon>
        <taxon>Alphaproteobacteria</taxon>
        <taxon>Sphingomonadales</taxon>
        <taxon>Sphingomonadaceae</taxon>
        <taxon>Sphingobium</taxon>
    </lineage>
</organism>
<keyword evidence="9" id="KW-0012">Acyltransferase</keyword>
<keyword evidence="9" id="KW-0808">Transferase</keyword>
<dbReference type="PANTHER" id="PTHR40074:SF4">
    <property type="entry name" value="INNER MEMBRANE PROTEIN YCFT"/>
    <property type="match status" value="1"/>
</dbReference>
<dbReference type="Proteomes" id="UP001203512">
    <property type="component" value="Unassembled WGS sequence"/>
</dbReference>
<evidence type="ECO:0000256" key="6">
    <source>
        <dbReference type="ARBA" id="ARBA00023136"/>
    </source>
</evidence>
<protein>
    <submittedName>
        <fullName evidence="9">Acyltransferase family protein</fullName>
    </submittedName>
</protein>
<feature type="transmembrane region" description="Helical" evidence="7">
    <location>
        <begin position="182"/>
        <end position="203"/>
    </location>
</feature>
<dbReference type="RefSeq" id="WP_247234467.1">
    <property type="nucleotide sequence ID" value="NZ_JALKHS010000020.1"/>
</dbReference>
<dbReference type="InterPro" id="IPR002656">
    <property type="entry name" value="Acyl_transf_3_dom"/>
</dbReference>
<evidence type="ECO:0000259" key="8">
    <source>
        <dbReference type="Pfam" id="PF01757"/>
    </source>
</evidence>
<evidence type="ECO:0000256" key="2">
    <source>
        <dbReference type="ARBA" id="ARBA00007400"/>
    </source>
</evidence>
<evidence type="ECO:0000256" key="3">
    <source>
        <dbReference type="ARBA" id="ARBA00022475"/>
    </source>
</evidence>
<accession>A0ABT0E1W3</accession>
<dbReference type="GO" id="GO:0016746">
    <property type="term" value="F:acyltransferase activity"/>
    <property type="evidence" value="ECO:0007669"/>
    <property type="project" value="UniProtKB-KW"/>
</dbReference>
<keyword evidence="4 7" id="KW-0812">Transmembrane</keyword>
<proteinExistence type="inferred from homology"/>
<dbReference type="EMBL" id="JALKHS010000020">
    <property type="protein sequence ID" value="MCK0533353.1"/>
    <property type="molecule type" value="Genomic_DNA"/>
</dbReference>
<evidence type="ECO:0000256" key="1">
    <source>
        <dbReference type="ARBA" id="ARBA00004651"/>
    </source>
</evidence>
<comment type="subcellular location">
    <subcellularLocation>
        <location evidence="1">Cell membrane</location>
        <topology evidence="1">Multi-pass membrane protein</topology>
    </subcellularLocation>
</comment>
<dbReference type="Pfam" id="PF01757">
    <property type="entry name" value="Acyl_transf_3"/>
    <property type="match status" value="1"/>
</dbReference>
<keyword evidence="10" id="KW-1185">Reference proteome</keyword>
<reference evidence="9 10" key="1">
    <citation type="submission" date="2022-04" db="EMBL/GenBank/DDBJ databases">
        <authorList>
            <person name="Huq M.A."/>
        </authorList>
    </citation>
    <scope>NUCLEOTIDE SEQUENCE [LARGE SCALE GENOMIC DNA]</scope>
    <source>
        <strain evidence="9 10">MAH-33</strain>
    </source>
</reference>
<feature type="transmembrane region" description="Helical" evidence="7">
    <location>
        <begin position="12"/>
        <end position="30"/>
    </location>
</feature>
<dbReference type="PANTHER" id="PTHR40074">
    <property type="entry name" value="O-ACETYLTRANSFERASE WECH"/>
    <property type="match status" value="1"/>
</dbReference>
<evidence type="ECO:0000256" key="7">
    <source>
        <dbReference type="SAM" id="Phobius"/>
    </source>
</evidence>
<feature type="transmembrane region" description="Helical" evidence="7">
    <location>
        <begin position="269"/>
        <end position="286"/>
    </location>
</feature>
<evidence type="ECO:0000313" key="10">
    <source>
        <dbReference type="Proteomes" id="UP001203512"/>
    </source>
</evidence>
<evidence type="ECO:0000313" key="9">
    <source>
        <dbReference type="EMBL" id="MCK0533353.1"/>
    </source>
</evidence>
<feature type="transmembrane region" description="Helical" evidence="7">
    <location>
        <begin position="59"/>
        <end position="77"/>
    </location>
</feature>
<feature type="transmembrane region" description="Helical" evidence="7">
    <location>
        <begin position="122"/>
        <end position="145"/>
    </location>
</feature>
<feature type="transmembrane region" description="Helical" evidence="7">
    <location>
        <begin position="92"/>
        <end position="110"/>
    </location>
</feature>
<feature type="domain" description="Acyltransferase 3" evidence="8">
    <location>
        <begin position="12"/>
        <end position="313"/>
    </location>
</feature>
<comment type="similarity">
    <text evidence="2">Belongs to the acyltransferase 3 family.</text>
</comment>